<keyword evidence="4 10" id="KW-0808">Transferase</keyword>
<gene>
    <name evidence="14" type="primary">apbE_2</name>
    <name evidence="14" type="ORF">I41_22680</name>
</gene>
<dbReference type="EMBL" id="CP036339">
    <property type="protein sequence ID" value="QDT73079.1"/>
    <property type="molecule type" value="Genomic_DNA"/>
</dbReference>
<dbReference type="GO" id="GO:0046872">
    <property type="term" value="F:metal ion binding"/>
    <property type="evidence" value="ECO:0007669"/>
    <property type="project" value="UniProtKB-UniRule"/>
</dbReference>
<evidence type="ECO:0000313" key="14">
    <source>
        <dbReference type="EMBL" id="QDT73079.1"/>
    </source>
</evidence>
<evidence type="ECO:0000256" key="9">
    <source>
        <dbReference type="ARBA" id="ARBA00048540"/>
    </source>
</evidence>
<evidence type="ECO:0000256" key="8">
    <source>
        <dbReference type="ARBA" id="ARBA00031306"/>
    </source>
</evidence>
<keyword evidence="15" id="KW-1185">Reference proteome</keyword>
<evidence type="ECO:0000256" key="7">
    <source>
        <dbReference type="ARBA" id="ARBA00022842"/>
    </source>
</evidence>
<evidence type="ECO:0000256" key="6">
    <source>
        <dbReference type="ARBA" id="ARBA00022827"/>
    </source>
</evidence>
<evidence type="ECO:0000256" key="1">
    <source>
        <dbReference type="ARBA" id="ARBA00011955"/>
    </source>
</evidence>
<feature type="region of interest" description="Disordered" evidence="12">
    <location>
        <begin position="336"/>
        <end position="359"/>
    </location>
</feature>
<dbReference type="SUPFAM" id="SSF143631">
    <property type="entry name" value="ApbE-like"/>
    <property type="match status" value="1"/>
</dbReference>
<comment type="similarity">
    <text evidence="10">Belongs to the ApbE family.</text>
</comment>
<dbReference type="GO" id="GO:0016740">
    <property type="term" value="F:transferase activity"/>
    <property type="evidence" value="ECO:0007669"/>
    <property type="project" value="UniProtKB-UniRule"/>
</dbReference>
<comment type="catalytic activity">
    <reaction evidence="9 10">
        <text>L-threonyl-[protein] + FAD = FMN-L-threonyl-[protein] + AMP + H(+)</text>
        <dbReference type="Rhea" id="RHEA:36847"/>
        <dbReference type="Rhea" id="RHEA-COMP:11060"/>
        <dbReference type="Rhea" id="RHEA-COMP:11061"/>
        <dbReference type="ChEBI" id="CHEBI:15378"/>
        <dbReference type="ChEBI" id="CHEBI:30013"/>
        <dbReference type="ChEBI" id="CHEBI:57692"/>
        <dbReference type="ChEBI" id="CHEBI:74257"/>
        <dbReference type="ChEBI" id="CHEBI:456215"/>
        <dbReference type="EC" id="2.7.1.180"/>
    </reaction>
</comment>
<evidence type="ECO:0000256" key="12">
    <source>
        <dbReference type="SAM" id="MobiDB-lite"/>
    </source>
</evidence>
<feature type="binding site" evidence="11">
    <location>
        <position position="299"/>
    </location>
    <ligand>
        <name>Mg(2+)</name>
        <dbReference type="ChEBI" id="CHEBI:18420"/>
    </ligand>
</feature>
<feature type="binding site" evidence="11">
    <location>
        <position position="185"/>
    </location>
    <ligand>
        <name>Mg(2+)</name>
        <dbReference type="ChEBI" id="CHEBI:18420"/>
    </ligand>
</feature>
<keyword evidence="5 10" id="KW-0479">Metal-binding</keyword>
<sequence length="359" mass="38737" precursor="true">MNYRLAASLLAAAALAASLRGTPAEAAEQVPAVASLTGPTMGTTYHMKYWGDGSKSPPQVKSDVDGLLAEFDRQMSTYRDDSELSQFNRSPAGEWFPVSRDTAHVVDESLRYFTATEGVLDVTVPPLLRLWNFGGEANKGEAPAPPSQQKILEAQALVGSQRLQVRLDPPALKKELDGVEVDLSSIAPGYAVDLIIERLEALGFAHAMVEIGGEVRAVGTRPDGRPWRIGVEQVDAADGTLARIVPLDNLALSTAGDYRNYRTADGRRFTHIIDPRSGQALPYRGAAVTVIAPTCIAADALDTPLLIIGPDAGYQWCVDRNVAAFFQFRGDDGQVTERATPRFDELAPEPPPDSRLETP</sequence>
<accession>A0A517TXH7</accession>
<evidence type="ECO:0000256" key="3">
    <source>
        <dbReference type="ARBA" id="ARBA00022630"/>
    </source>
</evidence>
<evidence type="ECO:0000256" key="10">
    <source>
        <dbReference type="PIRNR" id="PIRNR006268"/>
    </source>
</evidence>
<dbReference type="InterPro" id="IPR024932">
    <property type="entry name" value="ApbE"/>
</dbReference>
<dbReference type="Pfam" id="PF02424">
    <property type="entry name" value="ApbE"/>
    <property type="match status" value="1"/>
</dbReference>
<dbReference type="Proteomes" id="UP000317909">
    <property type="component" value="Chromosome"/>
</dbReference>
<evidence type="ECO:0000313" key="15">
    <source>
        <dbReference type="Proteomes" id="UP000317909"/>
    </source>
</evidence>
<keyword evidence="6 10" id="KW-0274">FAD</keyword>
<evidence type="ECO:0000256" key="4">
    <source>
        <dbReference type="ARBA" id="ARBA00022679"/>
    </source>
</evidence>
<organism evidence="14 15">
    <name type="scientific">Lacipirellula limnantheis</name>
    <dbReference type="NCBI Taxonomy" id="2528024"/>
    <lineage>
        <taxon>Bacteria</taxon>
        <taxon>Pseudomonadati</taxon>
        <taxon>Planctomycetota</taxon>
        <taxon>Planctomycetia</taxon>
        <taxon>Pirellulales</taxon>
        <taxon>Lacipirellulaceae</taxon>
        <taxon>Lacipirellula</taxon>
    </lineage>
</organism>
<feature type="signal peptide" evidence="13">
    <location>
        <begin position="1"/>
        <end position="26"/>
    </location>
</feature>
<name>A0A517TXH7_9BACT</name>
<evidence type="ECO:0000256" key="13">
    <source>
        <dbReference type="SAM" id="SignalP"/>
    </source>
</evidence>
<dbReference type="KEGG" id="llh:I41_22680"/>
<dbReference type="AlphaFoldDB" id="A0A517TXH7"/>
<feature type="chain" id="PRO_5039904021" description="FAD:protein FMN transferase" evidence="13">
    <location>
        <begin position="27"/>
        <end position="359"/>
    </location>
</feature>
<proteinExistence type="inferred from homology"/>
<feature type="binding site" evidence="11">
    <location>
        <position position="303"/>
    </location>
    <ligand>
        <name>Mg(2+)</name>
        <dbReference type="ChEBI" id="CHEBI:18420"/>
    </ligand>
</feature>
<protein>
    <recommendedName>
        <fullName evidence="2 10">FAD:protein FMN transferase</fullName>
        <ecNumber evidence="1 10">2.7.1.180</ecNumber>
    </recommendedName>
    <alternativeName>
        <fullName evidence="8 10">Flavin transferase</fullName>
    </alternativeName>
</protein>
<dbReference type="PIRSF" id="PIRSF006268">
    <property type="entry name" value="ApbE"/>
    <property type="match status" value="1"/>
</dbReference>
<evidence type="ECO:0000256" key="2">
    <source>
        <dbReference type="ARBA" id="ARBA00016337"/>
    </source>
</evidence>
<evidence type="ECO:0000256" key="5">
    <source>
        <dbReference type="ARBA" id="ARBA00022723"/>
    </source>
</evidence>
<keyword evidence="3 10" id="KW-0285">Flavoprotein</keyword>
<dbReference type="InterPro" id="IPR003374">
    <property type="entry name" value="ApbE-like_sf"/>
</dbReference>
<dbReference type="PANTHER" id="PTHR30040:SF2">
    <property type="entry name" value="FAD:PROTEIN FMN TRANSFERASE"/>
    <property type="match status" value="1"/>
</dbReference>
<keyword evidence="13" id="KW-0732">Signal</keyword>
<keyword evidence="14" id="KW-0449">Lipoprotein</keyword>
<comment type="cofactor">
    <cofactor evidence="11">
        <name>Mg(2+)</name>
        <dbReference type="ChEBI" id="CHEBI:18420"/>
    </cofactor>
    <cofactor evidence="11">
        <name>Mn(2+)</name>
        <dbReference type="ChEBI" id="CHEBI:29035"/>
    </cofactor>
    <text evidence="11">Magnesium. Can also use manganese.</text>
</comment>
<evidence type="ECO:0000256" key="11">
    <source>
        <dbReference type="PIRSR" id="PIRSR006268-2"/>
    </source>
</evidence>
<reference evidence="14 15" key="1">
    <citation type="submission" date="2019-02" db="EMBL/GenBank/DDBJ databases">
        <title>Deep-cultivation of Planctomycetes and their phenomic and genomic characterization uncovers novel biology.</title>
        <authorList>
            <person name="Wiegand S."/>
            <person name="Jogler M."/>
            <person name="Boedeker C."/>
            <person name="Pinto D."/>
            <person name="Vollmers J."/>
            <person name="Rivas-Marin E."/>
            <person name="Kohn T."/>
            <person name="Peeters S.H."/>
            <person name="Heuer A."/>
            <person name="Rast P."/>
            <person name="Oberbeckmann S."/>
            <person name="Bunk B."/>
            <person name="Jeske O."/>
            <person name="Meyerdierks A."/>
            <person name="Storesund J.E."/>
            <person name="Kallscheuer N."/>
            <person name="Luecker S."/>
            <person name="Lage O.M."/>
            <person name="Pohl T."/>
            <person name="Merkel B.J."/>
            <person name="Hornburger P."/>
            <person name="Mueller R.-W."/>
            <person name="Bruemmer F."/>
            <person name="Labrenz M."/>
            <person name="Spormann A.M."/>
            <person name="Op den Camp H."/>
            <person name="Overmann J."/>
            <person name="Amann R."/>
            <person name="Jetten M.S.M."/>
            <person name="Mascher T."/>
            <person name="Medema M.H."/>
            <person name="Devos D.P."/>
            <person name="Kaster A.-K."/>
            <person name="Ovreas L."/>
            <person name="Rohde M."/>
            <person name="Galperin M.Y."/>
            <person name="Jogler C."/>
        </authorList>
    </citation>
    <scope>NUCLEOTIDE SEQUENCE [LARGE SCALE GENOMIC DNA]</scope>
    <source>
        <strain evidence="14 15">I41</strain>
    </source>
</reference>
<dbReference type="RefSeq" id="WP_168206807.1">
    <property type="nucleotide sequence ID" value="NZ_CP036339.1"/>
</dbReference>
<dbReference type="Gene3D" id="3.10.520.10">
    <property type="entry name" value="ApbE-like domains"/>
    <property type="match status" value="1"/>
</dbReference>
<keyword evidence="7 10" id="KW-0460">Magnesium</keyword>
<dbReference type="PANTHER" id="PTHR30040">
    <property type="entry name" value="THIAMINE BIOSYNTHESIS LIPOPROTEIN APBE"/>
    <property type="match status" value="1"/>
</dbReference>
<dbReference type="EC" id="2.7.1.180" evidence="1 10"/>